<sequence length="1092" mass="119773">MSLESEGQHSLDQLAEMSKESHKKLKISYTRDFLLSLSDLDVCKKLPSGFDQSIIGEFEDASQDRQRSSGGLSLNSFRRSEYGSSPPARGDAPGFSRGIYGRWESRSSGRSDRDNDSQSDWDSDSGRRQSNQSRRSWHVPEHDGLLGSGSFPRPSGYAAGVSAPKVRPTEHYQLSRSNEPYHPPRPYKAVPHSRRETNDSYNNETFGSSECTSEDRAEEERKRRASFELMRKEQHKSFQEKQKLGLDKSNNDFDITSLLEDSKDEKRLLNRSNKSNDSVIPSASDNDSENSSFPPQTLASRPLVPPGFTSTVVDRTFGAKSVNQHHSAEVGNPEIEENFAHSQSSHVLNGTSDNQEVKQLAEQMGLSKQQHENTSSYASINNKSERILESSSSLDVSIKTADTDSKLYKKSNLAQAFEASKGSETIDLNVEKVTGNSLLGESNADYSTSILEKLFGGASTLSSGGSSGPLEHQETKPDESLSPQSVQSSKFARWFLEEEKKRSNDHSSGRPNDLLSLIVGGERDGSPVSGSKNENSLPNLPFQNSEPANRVTLNTKSATVDNSEQLNKNNKAEAVSAVLTCEDLEQSILLEINENGSTLQPPVQSWTDSAVSAEQQRANIDDLASQHILSLLQKGTSLDDKESSPNLGSSADNQHAIEGLNIGTVFQNSREAYGESISDSAKSLTLETLFGTAFMKELQSVGAPVSVQRGPVGSTRVDISEPHGLPFPVIDESGIPSTNEIGFNSTVHGSNVLIANRRKQTRSDRIDKQWLPFDDPQAELNNISQNQINLGSKVEGFDVPADIPLPEEDSLITVSNPLNPQSFMPSGSSVRTELLSSSNAQVDIAEKLAAFNFALKDERSMRAGQEPPFHLGPYDNREPDIPYQNLNVQPSSAQLHQPQLNNIGQLFHPMDSHPVNMNSQMKFLAPEANIHHDRPPNHQIPANMLRPSFHHPSTGLPGFDQPIHHPVLQQMQMQGNFPPHMLQGLARGPPMPPHPNHGTHLPAHPNSQVTSFGQDLNPMPSFPFGHRQPNFGGPGMPPLAPDVGGGSSSPEAFQRLLEMELRANPKQIHPFATGGHSQGMFGHELDMGFGYR</sequence>
<proteinExistence type="predicted"/>
<protein>
    <submittedName>
        <fullName evidence="2">Uncharacterized protein</fullName>
    </submittedName>
</protein>
<dbReference type="AlphaFoldDB" id="A0A8K0E8X4"/>
<feature type="compositionally biased region" description="Basic and acidic residues" evidence="1">
    <location>
        <begin position="103"/>
        <end position="116"/>
    </location>
</feature>
<gene>
    <name evidence="2" type="ORF">FNV43_RR15483</name>
</gene>
<accession>A0A8K0E8X4</accession>
<feature type="region of interest" description="Disordered" evidence="1">
    <location>
        <begin position="500"/>
        <end position="548"/>
    </location>
</feature>
<organism evidence="2 3">
    <name type="scientific">Rhamnella rubrinervis</name>
    <dbReference type="NCBI Taxonomy" id="2594499"/>
    <lineage>
        <taxon>Eukaryota</taxon>
        <taxon>Viridiplantae</taxon>
        <taxon>Streptophyta</taxon>
        <taxon>Embryophyta</taxon>
        <taxon>Tracheophyta</taxon>
        <taxon>Spermatophyta</taxon>
        <taxon>Magnoliopsida</taxon>
        <taxon>eudicotyledons</taxon>
        <taxon>Gunneridae</taxon>
        <taxon>Pentapetalae</taxon>
        <taxon>rosids</taxon>
        <taxon>fabids</taxon>
        <taxon>Rosales</taxon>
        <taxon>Rhamnaceae</taxon>
        <taxon>rhamnoid group</taxon>
        <taxon>Rhamneae</taxon>
        <taxon>Rhamnella</taxon>
    </lineage>
</organism>
<reference evidence="2" key="1">
    <citation type="submission" date="2020-03" db="EMBL/GenBank/DDBJ databases">
        <title>A high-quality chromosome-level genome assembly of a woody plant with both climbing and erect habits, Rhamnella rubrinervis.</title>
        <authorList>
            <person name="Lu Z."/>
            <person name="Yang Y."/>
            <person name="Zhu X."/>
            <person name="Sun Y."/>
        </authorList>
    </citation>
    <scope>NUCLEOTIDE SEQUENCE</scope>
    <source>
        <strain evidence="2">BYM</strain>
        <tissue evidence="2">Leaf</tissue>
    </source>
</reference>
<comment type="caution">
    <text evidence="2">The sequence shown here is derived from an EMBL/GenBank/DDBJ whole genome shotgun (WGS) entry which is preliminary data.</text>
</comment>
<evidence type="ECO:0000256" key="1">
    <source>
        <dbReference type="SAM" id="MobiDB-lite"/>
    </source>
</evidence>
<dbReference type="PANTHER" id="PTHR34802">
    <property type="entry name" value="CHORISMATE SYNTHASE"/>
    <property type="match status" value="1"/>
</dbReference>
<feature type="compositionally biased region" description="Polar residues" evidence="1">
    <location>
        <begin position="270"/>
        <end position="299"/>
    </location>
</feature>
<feature type="compositionally biased region" description="Polar residues" evidence="1">
    <location>
        <begin position="199"/>
        <end position="211"/>
    </location>
</feature>
<feature type="compositionally biased region" description="Polar residues" evidence="1">
    <location>
        <begin position="1005"/>
        <end position="1014"/>
    </location>
</feature>
<feature type="region of interest" description="Disordered" evidence="1">
    <location>
        <begin position="461"/>
        <end position="486"/>
    </location>
</feature>
<feature type="compositionally biased region" description="Polar residues" evidence="1">
    <location>
        <begin position="528"/>
        <end position="548"/>
    </location>
</feature>
<feature type="compositionally biased region" description="Basic and acidic residues" evidence="1">
    <location>
        <begin position="213"/>
        <end position="251"/>
    </location>
</feature>
<evidence type="ECO:0000313" key="3">
    <source>
        <dbReference type="Proteomes" id="UP000796880"/>
    </source>
</evidence>
<feature type="compositionally biased region" description="Polar residues" evidence="1">
    <location>
        <begin position="68"/>
        <end position="77"/>
    </location>
</feature>
<evidence type="ECO:0000313" key="2">
    <source>
        <dbReference type="EMBL" id="KAF3441569.1"/>
    </source>
</evidence>
<feature type="region of interest" description="Disordered" evidence="1">
    <location>
        <begin position="983"/>
        <end position="1050"/>
    </location>
</feature>
<feature type="region of interest" description="Disordered" evidence="1">
    <location>
        <begin position="57"/>
        <end position="306"/>
    </location>
</feature>
<dbReference type="PANTHER" id="PTHR34802:SF1">
    <property type="entry name" value="CHORISMATE SYNTHASE"/>
    <property type="match status" value="1"/>
</dbReference>
<dbReference type="Proteomes" id="UP000796880">
    <property type="component" value="Unassembled WGS sequence"/>
</dbReference>
<dbReference type="OrthoDB" id="1923709at2759"/>
<keyword evidence="3" id="KW-1185">Reference proteome</keyword>
<name>A0A8K0E8X4_9ROSA</name>
<dbReference type="EMBL" id="VOIH02000007">
    <property type="protein sequence ID" value="KAF3441569.1"/>
    <property type="molecule type" value="Genomic_DNA"/>
</dbReference>